<evidence type="ECO:0000313" key="4">
    <source>
        <dbReference type="Proteomes" id="UP001500416"/>
    </source>
</evidence>
<comment type="caution">
    <text evidence="3">The sequence shown here is derived from an EMBL/GenBank/DDBJ whole genome shotgun (WGS) entry which is preliminary data.</text>
</comment>
<name>A0ABP3E5U5_9PSEU</name>
<dbReference type="RefSeq" id="WP_343937400.1">
    <property type="nucleotide sequence ID" value="NZ_BAAABU010000020.1"/>
</dbReference>
<dbReference type="EMBL" id="BAAABU010000020">
    <property type="protein sequence ID" value="GAA0252323.1"/>
    <property type="molecule type" value="Genomic_DNA"/>
</dbReference>
<gene>
    <name evidence="3" type="ORF">GCM10010492_61040</name>
</gene>
<evidence type="ECO:0000256" key="1">
    <source>
        <dbReference type="SAM" id="MobiDB-lite"/>
    </source>
</evidence>
<dbReference type="Proteomes" id="UP001500416">
    <property type="component" value="Unassembled WGS sequence"/>
</dbReference>
<evidence type="ECO:0000313" key="3">
    <source>
        <dbReference type="EMBL" id="GAA0252323.1"/>
    </source>
</evidence>
<feature type="domain" description="FtsH ternary system" evidence="2">
    <location>
        <begin position="1"/>
        <end position="82"/>
    </location>
</feature>
<protein>
    <recommendedName>
        <fullName evidence="2">FtsH ternary system domain-containing protein</fullName>
    </recommendedName>
</protein>
<keyword evidence="4" id="KW-1185">Reference proteome</keyword>
<dbReference type="Pfam" id="PF19999">
    <property type="entry name" value="fvmX3"/>
    <property type="match status" value="1"/>
</dbReference>
<accession>A0ABP3E5U5</accession>
<dbReference type="InterPro" id="IPR045481">
    <property type="entry name" value="fvmX3"/>
</dbReference>
<evidence type="ECO:0000259" key="2">
    <source>
        <dbReference type="Pfam" id="PF19999"/>
    </source>
</evidence>
<organism evidence="3 4">
    <name type="scientific">Saccharothrix mutabilis subsp. mutabilis</name>
    <dbReference type="NCBI Taxonomy" id="66855"/>
    <lineage>
        <taxon>Bacteria</taxon>
        <taxon>Bacillati</taxon>
        <taxon>Actinomycetota</taxon>
        <taxon>Actinomycetes</taxon>
        <taxon>Pseudonocardiales</taxon>
        <taxon>Pseudonocardiaceae</taxon>
        <taxon>Saccharothrix</taxon>
    </lineage>
</organism>
<reference evidence="4" key="1">
    <citation type="journal article" date="2019" name="Int. J. Syst. Evol. Microbiol.">
        <title>The Global Catalogue of Microorganisms (GCM) 10K type strain sequencing project: providing services to taxonomists for standard genome sequencing and annotation.</title>
        <authorList>
            <consortium name="The Broad Institute Genomics Platform"/>
            <consortium name="The Broad Institute Genome Sequencing Center for Infectious Disease"/>
            <person name="Wu L."/>
            <person name="Ma J."/>
        </authorList>
    </citation>
    <scope>NUCLEOTIDE SEQUENCE [LARGE SCALE GENOMIC DNA]</scope>
    <source>
        <strain evidence="4">JCM 3380</strain>
    </source>
</reference>
<proteinExistence type="predicted"/>
<feature type="compositionally biased region" description="Basic and acidic residues" evidence="1">
    <location>
        <begin position="76"/>
        <end position="87"/>
    </location>
</feature>
<sequence>MRVRVSLRVIAETGEVELFQVDDLGAVREGEEHDAVHDEIAHRVGRVLDPRPLVEEELSAGRPAVEAWAPQEDDGERGRSTETQENG</sequence>
<feature type="region of interest" description="Disordered" evidence="1">
    <location>
        <begin position="59"/>
        <end position="87"/>
    </location>
</feature>